<keyword evidence="5 10" id="KW-0547">Nucleotide-binding</keyword>
<comment type="pathway">
    <text evidence="10">Isoprenoid biosynthesis; isopentenyl diphosphate biosynthesis via DXP pathway; isopentenyl diphosphate from 1-deoxy-D-xylulose 5-phosphate: step 3/6.</text>
</comment>
<feature type="active site" evidence="10">
    <location>
        <position position="136"/>
    </location>
</feature>
<dbReference type="EMBL" id="JBDPZC010000004">
    <property type="protein sequence ID" value="MEO3713177.1"/>
    <property type="molecule type" value="Genomic_DNA"/>
</dbReference>
<feature type="domain" description="GHMP kinase C-terminal" evidence="13">
    <location>
        <begin position="249"/>
        <end position="299"/>
    </location>
</feature>
<evidence type="ECO:0000256" key="2">
    <source>
        <dbReference type="ARBA" id="ARBA00012052"/>
    </source>
</evidence>
<keyword evidence="6 10" id="KW-0418">Kinase</keyword>
<dbReference type="Pfam" id="PF08544">
    <property type="entry name" value="GHMP_kinases_C"/>
    <property type="match status" value="1"/>
</dbReference>
<dbReference type="PANTHER" id="PTHR43527">
    <property type="entry name" value="4-DIPHOSPHOCYTIDYL-2-C-METHYL-D-ERYTHRITOL KINASE, CHLOROPLASTIC"/>
    <property type="match status" value="1"/>
</dbReference>
<feature type="binding site" evidence="10">
    <location>
        <begin position="94"/>
        <end position="104"/>
    </location>
    <ligand>
        <name>ATP</name>
        <dbReference type="ChEBI" id="CHEBI:30616"/>
    </ligand>
</feature>
<organism evidence="14 15">
    <name type="scientific">Roseateles flavus</name>
    <dbReference type="NCBI Taxonomy" id="3149041"/>
    <lineage>
        <taxon>Bacteria</taxon>
        <taxon>Pseudomonadati</taxon>
        <taxon>Pseudomonadota</taxon>
        <taxon>Betaproteobacteria</taxon>
        <taxon>Burkholderiales</taxon>
        <taxon>Sphaerotilaceae</taxon>
        <taxon>Roseateles</taxon>
    </lineage>
</organism>
<accession>A0ABV0GDP6</accession>
<dbReference type="Pfam" id="PF00288">
    <property type="entry name" value="GHMP_kinases_N"/>
    <property type="match status" value="1"/>
</dbReference>
<feature type="domain" description="GHMP kinase N-terminal" evidence="12">
    <location>
        <begin position="67"/>
        <end position="143"/>
    </location>
</feature>
<dbReference type="HAMAP" id="MF_00061">
    <property type="entry name" value="IspE"/>
    <property type="match status" value="1"/>
</dbReference>
<comment type="function">
    <text evidence="10">Catalyzes the phosphorylation of the position 2 hydroxy group of 4-diphosphocytidyl-2C-methyl-D-erythritol.</text>
</comment>
<dbReference type="PANTHER" id="PTHR43527:SF2">
    <property type="entry name" value="4-DIPHOSPHOCYTIDYL-2-C-METHYL-D-ERYTHRITOL KINASE, CHLOROPLASTIC"/>
    <property type="match status" value="1"/>
</dbReference>
<dbReference type="Gene3D" id="3.30.70.890">
    <property type="entry name" value="GHMP kinase, C-terminal domain"/>
    <property type="match status" value="1"/>
</dbReference>
<evidence type="ECO:0000256" key="11">
    <source>
        <dbReference type="SAM" id="MobiDB-lite"/>
    </source>
</evidence>
<feature type="region of interest" description="Disordered" evidence="11">
    <location>
        <begin position="201"/>
        <end position="222"/>
    </location>
</feature>
<dbReference type="PIRSF" id="PIRSF010376">
    <property type="entry name" value="IspE"/>
    <property type="match status" value="1"/>
</dbReference>
<keyword evidence="8 10" id="KW-0414">Isoprene biosynthesis</keyword>
<dbReference type="EC" id="2.7.1.148" evidence="2 10"/>
<comment type="catalytic activity">
    <reaction evidence="10">
        <text>4-CDP-2-C-methyl-D-erythritol + ATP = 4-CDP-2-C-methyl-D-erythritol 2-phosphate + ADP + H(+)</text>
        <dbReference type="Rhea" id="RHEA:18437"/>
        <dbReference type="ChEBI" id="CHEBI:15378"/>
        <dbReference type="ChEBI" id="CHEBI:30616"/>
        <dbReference type="ChEBI" id="CHEBI:57823"/>
        <dbReference type="ChEBI" id="CHEBI:57919"/>
        <dbReference type="ChEBI" id="CHEBI:456216"/>
        <dbReference type="EC" id="2.7.1.148"/>
    </reaction>
</comment>
<evidence type="ECO:0000256" key="7">
    <source>
        <dbReference type="ARBA" id="ARBA00022840"/>
    </source>
</evidence>
<comment type="similarity">
    <text evidence="1 10">Belongs to the GHMP kinase family. IspE subfamily.</text>
</comment>
<evidence type="ECO:0000256" key="5">
    <source>
        <dbReference type="ARBA" id="ARBA00022741"/>
    </source>
</evidence>
<dbReference type="GO" id="GO:0050515">
    <property type="term" value="F:4-(cytidine 5'-diphospho)-2-C-methyl-D-erythritol kinase activity"/>
    <property type="evidence" value="ECO:0007669"/>
    <property type="project" value="UniProtKB-EC"/>
</dbReference>
<evidence type="ECO:0000256" key="4">
    <source>
        <dbReference type="ARBA" id="ARBA00022679"/>
    </source>
</evidence>
<dbReference type="Proteomes" id="UP001462640">
    <property type="component" value="Unassembled WGS sequence"/>
</dbReference>
<feature type="compositionally biased region" description="Polar residues" evidence="11">
    <location>
        <begin position="208"/>
        <end position="222"/>
    </location>
</feature>
<evidence type="ECO:0000313" key="14">
    <source>
        <dbReference type="EMBL" id="MEO3713177.1"/>
    </source>
</evidence>
<evidence type="ECO:0000313" key="15">
    <source>
        <dbReference type="Proteomes" id="UP001462640"/>
    </source>
</evidence>
<dbReference type="InterPro" id="IPR020568">
    <property type="entry name" value="Ribosomal_Su5_D2-typ_SF"/>
</dbReference>
<evidence type="ECO:0000256" key="9">
    <source>
        <dbReference type="ARBA" id="ARBA00032554"/>
    </source>
</evidence>
<keyword evidence="15" id="KW-1185">Reference proteome</keyword>
<dbReference type="InterPro" id="IPR014721">
    <property type="entry name" value="Ribsml_uS5_D2-typ_fold_subgr"/>
</dbReference>
<feature type="active site" evidence="10">
    <location>
        <position position="12"/>
    </location>
</feature>
<dbReference type="InterPro" id="IPR036554">
    <property type="entry name" value="GHMP_kinase_C_sf"/>
</dbReference>
<evidence type="ECO:0000256" key="6">
    <source>
        <dbReference type="ARBA" id="ARBA00022777"/>
    </source>
</evidence>
<dbReference type="RefSeq" id="WP_347609384.1">
    <property type="nucleotide sequence ID" value="NZ_JBDPZC010000004.1"/>
</dbReference>
<protein>
    <recommendedName>
        <fullName evidence="3 10">4-diphosphocytidyl-2-C-methyl-D-erythritol kinase</fullName>
        <shortName evidence="10">CMK</shortName>
        <ecNumber evidence="2 10">2.7.1.148</ecNumber>
    </recommendedName>
    <alternativeName>
        <fullName evidence="9 10">4-(cytidine-5'-diphospho)-2-C-methyl-D-erythritol kinase</fullName>
    </alternativeName>
</protein>
<proteinExistence type="inferred from homology"/>
<sequence length="336" mass="36118">MQALYDVPAPAKLNLFLHVVGKRPDGYHLLESVFALVDWADTLHFERRGDGLLQRHDRGDALPADDLCLRAARLLQAESSCTLGADIHIEKRLPSGAGMGGGSSDAASTLLALNRLWGLHWPLSRLLPLGLKLGADVPFFLGGRNAFVQGIGEDLTPIELPEQTFAIVKPDVSIPTKDIFSSPLLQRSESLAIVAVFPEHGSKKGTEPSESNSKLVAGTSQNAQKSASRVELNAESCARIAGFLEINSKLNNALRNDLQKPAEQYSSQVTQALALLESRFGNSRMTGSGSAVFATVQGKDGMSNQPMATLPELPPGWVGKVCRSLAQHPLRGWAED</sequence>
<name>A0ABV0GDP6_9BURK</name>
<dbReference type="SUPFAM" id="SSF55060">
    <property type="entry name" value="GHMP Kinase, C-terminal domain"/>
    <property type="match status" value="1"/>
</dbReference>
<comment type="caution">
    <text evidence="14">The sequence shown here is derived from an EMBL/GenBank/DDBJ whole genome shotgun (WGS) entry which is preliminary data.</text>
</comment>
<evidence type="ECO:0000259" key="12">
    <source>
        <dbReference type="Pfam" id="PF00288"/>
    </source>
</evidence>
<evidence type="ECO:0000256" key="1">
    <source>
        <dbReference type="ARBA" id="ARBA00009684"/>
    </source>
</evidence>
<dbReference type="Gene3D" id="3.30.230.10">
    <property type="match status" value="1"/>
</dbReference>
<keyword evidence="7 10" id="KW-0067">ATP-binding</keyword>
<evidence type="ECO:0000259" key="13">
    <source>
        <dbReference type="Pfam" id="PF08544"/>
    </source>
</evidence>
<gene>
    <name evidence="10 14" type="primary">ispE</name>
    <name evidence="14" type="ORF">ABDJ40_10425</name>
</gene>
<dbReference type="NCBIfam" id="TIGR00154">
    <property type="entry name" value="ispE"/>
    <property type="match status" value="1"/>
</dbReference>
<evidence type="ECO:0000256" key="3">
    <source>
        <dbReference type="ARBA" id="ARBA00017473"/>
    </source>
</evidence>
<dbReference type="SUPFAM" id="SSF54211">
    <property type="entry name" value="Ribosomal protein S5 domain 2-like"/>
    <property type="match status" value="1"/>
</dbReference>
<evidence type="ECO:0000256" key="8">
    <source>
        <dbReference type="ARBA" id="ARBA00023229"/>
    </source>
</evidence>
<keyword evidence="4 10" id="KW-0808">Transferase</keyword>
<reference evidence="14 15" key="1">
    <citation type="submission" date="2024-05" db="EMBL/GenBank/DDBJ databases">
        <title>Roseateles sp. 2.12 16S ribosomal RNA gene Genome sequencing and assembly.</title>
        <authorList>
            <person name="Woo H."/>
        </authorList>
    </citation>
    <scope>NUCLEOTIDE SEQUENCE [LARGE SCALE GENOMIC DNA]</scope>
    <source>
        <strain evidence="14 15">2.12</strain>
    </source>
</reference>
<dbReference type="InterPro" id="IPR006204">
    <property type="entry name" value="GHMP_kinase_N_dom"/>
</dbReference>
<dbReference type="InterPro" id="IPR004424">
    <property type="entry name" value="IspE"/>
</dbReference>
<dbReference type="InterPro" id="IPR013750">
    <property type="entry name" value="GHMP_kinase_C_dom"/>
</dbReference>
<evidence type="ECO:0000256" key="10">
    <source>
        <dbReference type="HAMAP-Rule" id="MF_00061"/>
    </source>
</evidence>